<protein>
    <submittedName>
        <fullName evidence="4">Uncharacterized protein</fullName>
    </submittedName>
</protein>
<dbReference type="SUPFAM" id="SSF50978">
    <property type="entry name" value="WD40 repeat-like"/>
    <property type="match status" value="1"/>
</dbReference>
<dbReference type="InterPro" id="IPR015943">
    <property type="entry name" value="WD40/YVTN_repeat-like_dom_sf"/>
</dbReference>
<dbReference type="InterPro" id="IPR051242">
    <property type="entry name" value="WD-EF-hand_domain"/>
</dbReference>
<comment type="caution">
    <text evidence="4">The sequence shown here is derived from an EMBL/GenBank/DDBJ whole genome shotgun (WGS) entry which is preliminary data.</text>
</comment>
<feature type="repeat" description="WD" evidence="3">
    <location>
        <begin position="78"/>
        <end position="110"/>
    </location>
</feature>
<dbReference type="InterPro" id="IPR019775">
    <property type="entry name" value="WD40_repeat_CS"/>
</dbReference>
<dbReference type="PROSITE" id="PS50082">
    <property type="entry name" value="WD_REPEATS_2"/>
    <property type="match status" value="1"/>
</dbReference>
<dbReference type="PANTHER" id="PTHR44324">
    <property type="entry name" value="WD40 REPEAT DOMAIN 95"/>
    <property type="match status" value="1"/>
</dbReference>
<dbReference type="InterPro" id="IPR036322">
    <property type="entry name" value="WD40_repeat_dom_sf"/>
</dbReference>
<dbReference type="EMBL" id="JBBHLL010000195">
    <property type="protein sequence ID" value="KAK7810465.1"/>
    <property type="molecule type" value="Genomic_DNA"/>
</dbReference>
<proteinExistence type="predicted"/>
<reference evidence="4 5" key="1">
    <citation type="journal article" date="2023" name="bioRxiv">
        <title>Conserved and derived expression patterns and positive selection on dental genes reveal complex evolutionary context of ever-growing rodent molars.</title>
        <authorList>
            <person name="Calamari Z.T."/>
            <person name="Song A."/>
            <person name="Cohen E."/>
            <person name="Akter M."/>
            <person name="Roy R.D."/>
            <person name="Hallikas O."/>
            <person name="Christensen M.M."/>
            <person name="Li P."/>
            <person name="Marangoni P."/>
            <person name="Jernvall J."/>
            <person name="Klein O.D."/>
        </authorList>
    </citation>
    <scope>NUCLEOTIDE SEQUENCE [LARGE SCALE GENOMIC DNA]</scope>
    <source>
        <strain evidence="4">V071</strain>
    </source>
</reference>
<keyword evidence="1 3" id="KW-0853">WD repeat</keyword>
<dbReference type="AlphaFoldDB" id="A0AAW0I7S3"/>
<evidence type="ECO:0000313" key="4">
    <source>
        <dbReference type="EMBL" id="KAK7810465.1"/>
    </source>
</evidence>
<evidence type="ECO:0000256" key="2">
    <source>
        <dbReference type="ARBA" id="ARBA00022737"/>
    </source>
</evidence>
<evidence type="ECO:0000256" key="1">
    <source>
        <dbReference type="ARBA" id="ARBA00022574"/>
    </source>
</evidence>
<accession>A0AAW0I7S3</accession>
<dbReference type="SMART" id="SM00320">
    <property type="entry name" value="WD40"/>
    <property type="match status" value="1"/>
</dbReference>
<dbReference type="PANTHER" id="PTHR44324:SF4">
    <property type="entry name" value="WD40 REPEAT DOMAIN 95"/>
    <property type="match status" value="1"/>
</dbReference>
<organism evidence="4 5">
    <name type="scientific">Myodes glareolus</name>
    <name type="common">Bank vole</name>
    <name type="synonym">Clethrionomys glareolus</name>
    <dbReference type="NCBI Taxonomy" id="447135"/>
    <lineage>
        <taxon>Eukaryota</taxon>
        <taxon>Metazoa</taxon>
        <taxon>Chordata</taxon>
        <taxon>Craniata</taxon>
        <taxon>Vertebrata</taxon>
        <taxon>Euteleostomi</taxon>
        <taxon>Mammalia</taxon>
        <taxon>Eutheria</taxon>
        <taxon>Euarchontoglires</taxon>
        <taxon>Glires</taxon>
        <taxon>Rodentia</taxon>
        <taxon>Myomorpha</taxon>
        <taxon>Muroidea</taxon>
        <taxon>Cricetidae</taxon>
        <taxon>Arvicolinae</taxon>
        <taxon>Myodes</taxon>
    </lineage>
</organism>
<dbReference type="PROSITE" id="PS00678">
    <property type="entry name" value="WD_REPEATS_1"/>
    <property type="match status" value="1"/>
</dbReference>
<keyword evidence="2" id="KW-0677">Repeat</keyword>
<name>A0AAW0I7S3_MYOGA</name>
<dbReference type="Gene3D" id="2.130.10.10">
    <property type="entry name" value="YVTN repeat-like/Quinoprotein amine dehydrogenase"/>
    <property type="match status" value="2"/>
</dbReference>
<evidence type="ECO:0000256" key="3">
    <source>
        <dbReference type="PROSITE-ProRule" id="PRU00221"/>
    </source>
</evidence>
<sequence>MVVVKVWDFETGRQVSEFIGCHGNASVTCLTFDSSGRRYALSLVSWTFQQGDLDRVIRAGVIIAVMKHFDQTLEEKRNHGHKEDILCVAQCPPCLLATSSYDGEIIVWNVVSGHMYCKLNAPSPVDGQDHGEGAAWRLLNKHPKAQWSFSRGIGEEDVIVYGKL</sequence>
<evidence type="ECO:0000313" key="5">
    <source>
        <dbReference type="Proteomes" id="UP001488838"/>
    </source>
</evidence>
<dbReference type="Proteomes" id="UP001488838">
    <property type="component" value="Unassembled WGS sequence"/>
</dbReference>
<gene>
    <name evidence="4" type="ORF">U0070_025113</name>
</gene>
<dbReference type="InterPro" id="IPR001680">
    <property type="entry name" value="WD40_rpt"/>
</dbReference>
<dbReference type="Pfam" id="PF00400">
    <property type="entry name" value="WD40"/>
    <property type="match status" value="1"/>
</dbReference>
<keyword evidence="5" id="KW-1185">Reference proteome</keyword>